<dbReference type="RefSeq" id="WP_185960924.1">
    <property type="nucleotide sequence ID" value="NZ_ML660021.1"/>
</dbReference>
<accession>A0A545SQH0</accession>
<gene>
    <name evidence="1" type="ORF">FIL88_11530</name>
</gene>
<sequence>MDIITLLQTAAERVDQTVTVDAISLPVNVMMPGDPKSIESTADLGVARAIYGPSPYVTTMSEFQVRFRALD</sequence>
<dbReference type="AlphaFoldDB" id="A0A545SQH0"/>
<comment type="caution">
    <text evidence="1">The sequence shown here is derived from an EMBL/GenBank/DDBJ whole genome shotgun (WGS) entry which is preliminary data.</text>
</comment>
<organism evidence="1 2">
    <name type="scientific">Aliiroseovarius halocynthiae</name>
    <dbReference type="NCBI Taxonomy" id="985055"/>
    <lineage>
        <taxon>Bacteria</taxon>
        <taxon>Pseudomonadati</taxon>
        <taxon>Pseudomonadota</taxon>
        <taxon>Alphaproteobacteria</taxon>
        <taxon>Rhodobacterales</taxon>
        <taxon>Paracoccaceae</taxon>
        <taxon>Aliiroseovarius</taxon>
    </lineage>
</organism>
<keyword evidence="2" id="KW-1185">Reference proteome</keyword>
<proteinExistence type="predicted"/>
<dbReference type="EMBL" id="VICH01000007">
    <property type="protein sequence ID" value="TQV67204.1"/>
    <property type="molecule type" value="Genomic_DNA"/>
</dbReference>
<dbReference type="Proteomes" id="UP000315816">
    <property type="component" value="Unassembled WGS sequence"/>
</dbReference>
<protein>
    <submittedName>
        <fullName evidence="1">Uncharacterized protein</fullName>
    </submittedName>
</protein>
<name>A0A545SQH0_9RHOB</name>
<reference evidence="1 2" key="1">
    <citation type="submission" date="2019-06" db="EMBL/GenBank/DDBJ databases">
        <title>A novel species of marine bacteria.</title>
        <authorList>
            <person name="Wang Y."/>
        </authorList>
    </citation>
    <scope>NUCLEOTIDE SEQUENCE [LARGE SCALE GENOMIC DNA]</scope>
    <source>
        <strain evidence="1 2">MA1-10</strain>
    </source>
</reference>
<evidence type="ECO:0000313" key="2">
    <source>
        <dbReference type="Proteomes" id="UP000315816"/>
    </source>
</evidence>
<evidence type="ECO:0000313" key="1">
    <source>
        <dbReference type="EMBL" id="TQV67204.1"/>
    </source>
</evidence>